<dbReference type="Proteomes" id="UP000000483">
    <property type="component" value="Chromosome"/>
</dbReference>
<dbReference type="EMBL" id="CP002629">
    <property type="protein sequence ID" value="AEB09666.1"/>
    <property type="molecule type" value="Genomic_DNA"/>
</dbReference>
<evidence type="ECO:0000256" key="1">
    <source>
        <dbReference type="SAM" id="MobiDB-lite"/>
    </source>
</evidence>
<feature type="region of interest" description="Disordered" evidence="1">
    <location>
        <begin position="112"/>
        <end position="138"/>
    </location>
</feature>
<evidence type="ECO:0000313" key="2">
    <source>
        <dbReference type="EMBL" id="AEB09666.1"/>
    </source>
</evidence>
<proteinExistence type="predicted"/>
<dbReference type="STRING" id="880072.Desac_1826"/>
<dbReference type="AlphaFoldDB" id="F2NI40"/>
<gene>
    <name evidence="2" type="ordered locus">Desac_1826</name>
</gene>
<name>F2NI40_DESAR</name>
<accession>F2NI40</accession>
<dbReference type="RefSeq" id="WP_013706775.1">
    <property type="nucleotide sequence ID" value="NC_015388.1"/>
</dbReference>
<evidence type="ECO:0000313" key="3">
    <source>
        <dbReference type="Proteomes" id="UP000000483"/>
    </source>
</evidence>
<reference evidence="2 3" key="1">
    <citation type="journal article" date="2011" name="Stand. Genomic Sci.">
        <title>Complete genome sequence of the acetate-degrading sulfate reducer Desulfobacca acetoxidans type strain (ASRB2).</title>
        <authorList>
            <person name="Goker M."/>
            <person name="Teshima H."/>
            <person name="Lapidus A."/>
            <person name="Nolan M."/>
            <person name="Lucas S."/>
            <person name="Hammon N."/>
            <person name="Deshpande S."/>
            <person name="Cheng J.F."/>
            <person name="Tapia R."/>
            <person name="Han C."/>
            <person name="Goodwin L."/>
            <person name="Pitluck S."/>
            <person name="Huntemann M."/>
            <person name="Liolios K."/>
            <person name="Ivanova N."/>
            <person name="Pagani I."/>
            <person name="Mavromatis K."/>
            <person name="Ovchinikova G."/>
            <person name="Pati A."/>
            <person name="Chen A."/>
            <person name="Palaniappan K."/>
            <person name="Land M."/>
            <person name="Hauser L."/>
            <person name="Brambilla E.M."/>
            <person name="Rohde M."/>
            <person name="Spring S."/>
            <person name="Detter J.C."/>
            <person name="Woyke T."/>
            <person name="Bristow J."/>
            <person name="Eisen J.A."/>
            <person name="Markowitz V."/>
            <person name="Hugenholtz P."/>
            <person name="Kyrpides N.C."/>
            <person name="Klenk H.P."/>
        </authorList>
    </citation>
    <scope>NUCLEOTIDE SEQUENCE [LARGE SCALE GENOMIC DNA]</scope>
    <source>
        <strain evidence="3">ATCC 700848 / DSM 11109 / ASRB2</strain>
    </source>
</reference>
<sequence>MIVSKVPGFLKKKRFLDDAKLSAERCRDYGTMFLNAGALADALDFFLKAGDGPGLEQLKEIALQTGDAYLLERILQAQGLSAPELWEQAAAKAQALGKLTLARWAWERAGKSAPAECGDGELGKSDWQPLGGDHADRA</sequence>
<reference evidence="3" key="2">
    <citation type="submission" date="2011-03" db="EMBL/GenBank/DDBJ databases">
        <title>The complete genome of Desulfobacca acetoxidans DSM 11109.</title>
        <authorList>
            <consortium name="US DOE Joint Genome Institute (JGI-PGF)"/>
            <person name="Lucas S."/>
            <person name="Copeland A."/>
            <person name="Lapidus A."/>
            <person name="Bruce D."/>
            <person name="Goodwin L."/>
            <person name="Pitluck S."/>
            <person name="Peters L."/>
            <person name="Kyrpides N."/>
            <person name="Mavromatis K."/>
            <person name="Ivanova N."/>
            <person name="Ovchinnikova G."/>
            <person name="Teshima H."/>
            <person name="Detter J.C."/>
            <person name="Han C."/>
            <person name="Land M."/>
            <person name="Hauser L."/>
            <person name="Markowitz V."/>
            <person name="Cheng J.-F."/>
            <person name="Hugenholtz P."/>
            <person name="Woyke T."/>
            <person name="Wu D."/>
            <person name="Spring S."/>
            <person name="Schueler E."/>
            <person name="Brambilla E."/>
            <person name="Klenk H.-P."/>
            <person name="Eisen J.A."/>
        </authorList>
    </citation>
    <scope>NUCLEOTIDE SEQUENCE [LARGE SCALE GENOMIC DNA]</scope>
    <source>
        <strain evidence="3">ATCC 700848 / DSM 11109 / ASRB2</strain>
    </source>
</reference>
<dbReference type="KEGG" id="dao:Desac_1826"/>
<organism evidence="2 3">
    <name type="scientific">Desulfobacca acetoxidans (strain ATCC 700848 / DSM 11109 / ASRB2)</name>
    <dbReference type="NCBI Taxonomy" id="880072"/>
    <lineage>
        <taxon>Bacteria</taxon>
        <taxon>Pseudomonadati</taxon>
        <taxon>Thermodesulfobacteriota</taxon>
        <taxon>Desulfobaccia</taxon>
        <taxon>Desulfobaccales</taxon>
        <taxon>Desulfobaccaceae</taxon>
        <taxon>Desulfobacca</taxon>
    </lineage>
</organism>
<protein>
    <submittedName>
        <fullName evidence="2">Uncharacterized protein</fullName>
    </submittedName>
</protein>
<keyword evidence="3" id="KW-1185">Reference proteome</keyword>
<dbReference type="HOGENOM" id="CLU_1851906_0_0_7"/>